<protein>
    <submittedName>
        <fullName evidence="2">Uncharacterized protein</fullName>
    </submittedName>
</protein>
<dbReference type="EMBL" id="CDMY01000336">
    <property type="protein sequence ID" value="CEM02787.1"/>
    <property type="molecule type" value="Genomic_DNA"/>
</dbReference>
<dbReference type="Proteomes" id="UP000041254">
    <property type="component" value="Unassembled WGS sequence"/>
</dbReference>
<dbReference type="InParanoid" id="A0A0G4EWX4"/>
<accession>A0A0G4EWX4</accession>
<gene>
    <name evidence="2" type="ORF">Vbra_20982</name>
</gene>
<proteinExistence type="predicted"/>
<organism evidence="2 3">
    <name type="scientific">Vitrella brassicaformis (strain CCMP3155)</name>
    <dbReference type="NCBI Taxonomy" id="1169540"/>
    <lineage>
        <taxon>Eukaryota</taxon>
        <taxon>Sar</taxon>
        <taxon>Alveolata</taxon>
        <taxon>Colpodellida</taxon>
        <taxon>Vitrellaceae</taxon>
        <taxon>Vitrella</taxon>
    </lineage>
</organism>
<name>A0A0G4EWX4_VITBC</name>
<sequence>MSDSLAWLHEQWCIARRAYRQRPASLPPVVAAVPVALVLSLLLGLQPCRLPHEVGVECNGLSNRPPARSAAHRAEQPPGGNKEGHDTASPSLDRKDGLKETLSSKRLAAIEGLSQYRVDQVSSALQSDFFDISHVPAVLPVVPLLPSAIQTAFKSALKKAVDAQDEEAFDQLYDHLIERESTRKKEAAERHRLEAEIQRLREEIGTLRSRESRGEDGQGEEGEAA</sequence>
<reference evidence="2 3" key="1">
    <citation type="submission" date="2014-11" db="EMBL/GenBank/DDBJ databases">
        <authorList>
            <person name="Zhu J."/>
            <person name="Qi W."/>
            <person name="Song R."/>
        </authorList>
    </citation>
    <scope>NUCLEOTIDE SEQUENCE [LARGE SCALE GENOMIC DNA]</scope>
</reference>
<keyword evidence="3" id="KW-1185">Reference proteome</keyword>
<evidence type="ECO:0000313" key="3">
    <source>
        <dbReference type="Proteomes" id="UP000041254"/>
    </source>
</evidence>
<dbReference type="AlphaFoldDB" id="A0A0G4EWX4"/>
<feature type="compositionally biased region" description="Basic and acidic residues" evidence="1">
    <location>
        <begin position="204"/>
        <end position="216"/>
    </location>
</feature>
<evidence type="ECO:0000256" key="1">
    <source>
        <dbReference type="SAM" id="MobiDB-lite"/>
    </source>
</evidence>
<feature type="region of interest" description="Disordered" evidence="1">
    <location>
        <begin position="64"/>
        <end position="96"/>
    </location>
</feature>
<dbReference type="VEuPathDB" id="CryptoDB:Vbra_20982"/>
<feature type="region of interest" description="Disordered" evidence="1">
    <location>
        <begin position="204"/>
        <end position="225"/>
    </location>
</feature>
<evidence type="ECO:0000313" key="2">
    <source>
        <dbReference type="EMBL" id="CEM02787.1"/>
    </source>
</evidence>
<feature type="compositionally biased region" description="Basic and acidic residues" evidence="1">
    <location>
        <begin position="82"/>
        <end position="96"/>
    </location>
</feature>